<dbReference type="InterPro" id="IPR029044">
    <property type="entry name" value="Nucleotide-diphossugar_trans"/>
</dbReference>
<dbReference type="EMBL" id="VWGG01000100">
    <property type="protein sequence ID" value="KAA4560241.1"/>
    <property type="molecule type" value="Genomic_DNA"/>
</dbReference>
<dbReference type="AlphaFoldDB" id="A0A642A530"/>
<dbReference type="PANTHER" id="PTHR22916">
    <property type="entry name" value="GLYCOSYLTRANSFERASE"/>
    <property type="match status" value="1"/>
</dbReference>
<organism evidence="4">
    <name type="scientific">Bacteroides ovatus</name>
    <dbReference type="NCBI Taxonomy" id="28116"/>
    <lineage>
        <taxon>Bacteria</taxon>
        <taxon>Pseudomonadati</taxon>
        <taxon>Bacteroidota</taxon>
        <taxon>Bacteroidia</taxon>
        <taxon>Bacteroidales</taxon>
        <taxon>Bacteroidaceae</taxon>
        <taxon>Bacteroides</taxon>
    </lineage>
</organism>
<keyword evidence="1" id="KW-0328">Glycosyltransferase</keyword>
<dbReference type="InterPro" id="IPR001173">
    <property type="entry name" value="Glyco_trans_2-like"/>
</dbReference>
<feature type="non-terminal residue" evidence="4">
    <location>
        <position position="1"/>
    </location>
</feature>
<reference evidence="4" key="1">
    <citation type="journal article" date="2019" name="Nat. Med.">
        <title>A library of human gut bacterial isolates paired with longitudinal multiomics data enables mechanistic microbiome research.</title>
        <authorList>
            <person name="Poyet M."/>
            <person name="Groussin M."/>
            <person name="Gibbons S.M."/>
            <person name="Avila-Pacheco J."/>
            <person name="Jiang X."/>
            <person name="Kearney S.M."/>
            <person name="Perrotta A.R."/>
            <person name="Berdy B."/>
            <person name="Zhao S."/>
            <person name="Lieberman T.D."/>
            <person name="Swanson P.K."/>
            <person name="Smith M."/>
            <person name="Roesemann S."/>
            <person name="Alexander J.E."/>
            <person name="Rich S.A."/>
            <person name="Livny J."/>
            <person name="Vlamakis H."/>
            <person name="Clish C."/>
            <person name="Bullock K."/>
            <person name="Deik A."/>
            <person name="Scott J."/>
            <person name="Pierce K.A."/>
            <person name="Xavier R.J."/>
            <person name="Alm E.J."/>
        </authorList>
    </citation>
    <scope>NUCLEOTIDE SEQUENCE</scope>
    <source>
        <strain evidence="4">BIOML-A32</strain>
    </source>
</reference>
<name>A0A642A530_BACOV</name>
<dbReference type="GO" id="GO:0016758">
    <property type="term" value="F:hexosyltransferase activity"/>
    <property type="evidence" value="ECO:0007669"/>
    <property type="project" value="UniProtKB-ARBA"/>
</dbReference>
<protein>
    <submittedName>
        <fullName evidence="4">Glycosyltransferase family 2 protein</fullName>
    </submittedName>
</protein>
<evidence type="ECO:0000256" key="1">
    <source>
        <dbReference type="ARBA" id="ARBA00022676"/>
    </source>
</evidence>
<gene>
    <name evidence="4" type="ORF">F3B65_27245</name>
</gene>
<sequence length="311" mass="36820">YIHKAVNSILEQTYRNLEVILVDDGSPDNCPKICDEYAAKDKRVKVIHQKNMGLAAARTSGIIKAKGEYVSFIDSDDWIESDMLEKMTLAAEKNCADIVICDYKTFNGDEEKTCEIHRQKLNNEWTVEKFRDEFLFDNYANFMCNKLYRKKLLNNIFIPNIIFEDLYVGAELFAKANKIYYVKECYYCYRVHASFTNMTQKTRRKYGLFMAWREHERVCEKYKCPPLMHSRMRAHKAAISLLVINEATGYLSEEERNDVESYLQMQSKQIVNLSLKHRMQWWTLKNMRPLCKVLGNISLYFDNLKQKKYKK</sequence>
<proteinExistence type="predicted"/>
<dbReference type="CDD" id="cd00761">
    <property type="entry name" value="Glyco_tranf_GTA_type"/>
    <property type="match status" value="1"/>
</dbReference>
<feature type="domain" description="Glycosyltransferase 2-like" evidence="3">
    <location>
        <begin position="1"/>
        <end position="157"/>
    </location>
</feature>
<evidence type="ECO:0000259" key="3">
    <source>
        <dbReference type="Pfam" id="PF00535"/>
    </source>
</evidence>
<evidence type="ECO:0000313" key="4">
    <source>
        <dbReference type="EMBL" id="KAA4560241.1"/>
    </source>
</evidence>
<accession>A0A642A530</accession>
<dbReference type="Pfam" id="PF00535">
    <property type="entry name" value="Glycos_transf_2"/>
    <property type="match status" value="1"/>
</dbReference>
<dbReference type="PANTHER" id="PTHR22916:SF51">
    <property type="entry name" value="GLYCOSYLTRANSFERASE EPSH-RELATED"/>
    <property type="match status" value="1"/>
</dbReference>
<evidence type="ECO:0000256" key="2">
    <source>
        <dbReference type="ARBA" id="ARBA00022679"/>
    </source>
</evidence>
<dbReference type="SUPFAM" id="SSF53448">
    <property type="entry name" value="Nucleotide-diphospho-sugar transferases"/>
    <property type="match status" value="1"/>
</dbReference>
<keyword evidence="2 4" id="KW-0808">Transferase</keyword>
<dbReference type="Gene3D" id="3.90.550.10">
    <property type="entry name" value="Spore Coat Polysaccharide Biosynthesis Protein SpsA, Chain A"/>
    <property type="match status" value="1"/>
</dbReference>
<comment type="caution">
    <text evidence="4">The sequence shown here is derived from an EMBL/GenBank/DDBJ whole genome shotgun (WGS) entry which is preliminary data.</text>
</comment>